<dbReference type="EMBL" id="JACWUN010000011">
    <property type="protein sequence ID" value="MBD1401081.1"/>
    <property type="molecule type" value="Genomic_DNA"/>
</dbReference>
<evidence type="ECO:0000259" key="7">
    <source>
        <dbReference type="PROSITE" id="PS51379"/>
    </source>
</evidence>
<dbReference type="InterPro" id="IPR058240">
    <property type="entry name" value="rSAM_sf"/>
</dbReference>
<evidence type="ECO:0000313" key="10">
    <source>
        <dbReference type="Proteomes" id="UP000632828"/>
    </source>
</evidence>
<dbReference type="PROSITE" id="PS00198">
    <property type="entry name" value="4FE4S_FER_1"/>
    <property type="match status" value="1"/>
</dbReference>
<keyword evidence="6" id="KW-0411">Iron-sulfur</keyword>
<dbReference type="Pfam" id="PF04055">
    <property type="entry name" value="Radical_SAM"/>
    <property type="match status" value="1"/>
</dbReference>
<keyword evidence="10" id="KW-1185">Reference proteome</keyword>
<dbReference type="Gene3D" id="3.20.20.70">
    <property type="entry name" value="Aldolase class I"/>
    <property type="match status" value="1"/>
</dbReference>
<dbReference type="SUPFAM" id="SSF54862">
    <property type="entry name" value="4Fe-4S ferredoxins"/>
    <property type="match status" value="1"/>
</dbReference>
<dbReference type="SFLD" id="SFLDG01066">
    <property type="entry name" value="organic_radical-activating_enz"/>
    <property type="match status" value="1"/>
</dbReference>
<dbReference type="Proteomes" id="UP000632828">
    <property type="component" value="Unassembled WGS sequence"/>
</dbReference>
<dbReference type="PROSITE" id="PS51918">
    <property type="entry name" value="RADICAL_SAM"/>
    <property type="match status" value="1"/>
</dbReference>
<dbReference type="Pfam" id="PF00037">
    <property type="entry name" value="Fer4"/>
    <property type="match status" value="1"/>
</dbReference>
<dbReference type="GO" id="GO:0046872">
    <property type="term" value="F:metal ion binding"/>
    <property type="evidence" value="ECO:0007669"/>
    <property type="project" value="UniProtKB-KW"/>
</dbReference>
<protein>
    <submittedName>
        <fullName evidence="9">Glycyl-radical enzyme activating protein</fullName>
    </submittedName>
</protein>
<evidence type="ECO:0000256" key="2">
    <source>
        <dbReference type="ARBA" id="ARBA00022485"/>
    </source>
</evidence>
<dbReference type="InterPro" id="IPR034457">
    <property type="entry name" value="Organic_radical-activating"/>
</dbReference>
<dbReference type="SUPFAM" id="SSF102114">
    <property type="entry name" value="Radical SAM enzymes"/>
    <property type="match status" value="1"/>
</dbReference>
<dbReference type="PIRSF" id="PIRSF000371">
    <property type="entry name" value="PFL_act_enz"/>
    <property type="match status" value="1"/>
</dbReference>
<dbReference type="SFLD" id="SFLDG01118">
    <property type="entry name" value="activating_enzymes__group_2"/>
    <property type="match status" value="1"/>
</dbReference>
<evidence type="ECO:0000256" key="6">
    <source>
        <dbReference type="ARBA" id="ARBA00023014"/>
    </source>
</evidence>
<keyword evidence="5" id="KW-0408">Iron</keyword>
<feature type="domain" description="Radical SAM core" evidence="8">
    <location>
        <begin position="15"/>
        <end position="297"/>
    </location>
</feature>
<gene>
    <name evidence="9" type="ORF">ICT70_10380</name>
</gene>
<dbReference type="InterPro" id="IPR017900">
    <property type="entry name" value="4Fe4S_Fe_S_CS"/>
</dbReference>
<feature type="domain" description="4Fe-4S ferredoxin-type" evidence="7">
    <location>
        <begin position="46"/>
        <end position="73"/>
    </location>
</feature>
<keyword evidence="3" id="KW-0949">S-adenosyl-L-methionine</keyword>
<dbReference type="PANTHER" id="PTHR30352:SF4">
    <property type="entry name" value="PYRUVATE FORMATE-LYASE 2-ACTIVATING ENZYME"/>
    <property type="match status" value="1"/>
</dbReference>
<reference evidence="9" key="1">
    <citation type="submission" date="2020-09" db="EMBL/GenBank/DDBJ databases">
        <title>Pelobacter alkaliphilus sp. nov., a novel anaerobic arsenate-reducing bacterium from terrestrial mud volcano.</title>
        <authorList>
            <person name="Khomyakova M.A."/>
            <person name="Merkel A.Y."/>
            <person name="Slobodkin A.I."/>
        </authorList>
    </citation>
    <scope>NUCLEOTIDE SEQUENCE</scope>
    <source>
        <strain evidence="9">M08fum</strain>
    </source>
</reference>
<dbReference type="AlphaFoldDB" id="A0A8J6QQC2"/>
<dbReference type="RefSeq" id="WP_191156294.1">
    <property type="nucleotide sequence ID" value="NZ_JACWUN010000011.1"/>
</dbReference>
<dbReference type="InterPro" id="IPR013785">
    <property type="entry name" value="Aldolase_TIM"/>
</dbReference>
<evidence type="ECO:0000259" key="8">
    <source>
        <dbReference type="PROSITE" id="PS51918"/>
    </source>
</evidence>
<evidence type="ECO:0000313" key="9">
    <source>
        <dbReference type="EMBL" id="MBD1401081.1"/>
    </source>
</evidence>
<evidence type="ECO:0000256" key="5">
    <source>
        <dbReference type="ARBA" id="ARBA00023004"/>
    </source>
</evidence>
<organism evidence="9 10">
    <name type="scientific">Pelovirga terrestris</name>
    <dbReference type="NCBI Taxonomy" id="2771352"/>
    <lineage>
        <taxon>Bacteria</taxon>
        <taxon>Pseudomonadati</taxon>
        <taxon>Thermodesulfobacteriota</taxon>
        <taxon>Desulfuromonadia</taxon>
        <taxon>Geobacterales</taxon>
        <taxon>Geobacteraceae</taxon>
        <taxon>Pelovirga</taxon>
    </lineage>
</organism>
<evidence type="ECO:0000256" key="1">
    <source>
        <dbReference type="ARBA" id="ARBA00001966"/>
    </source>
</evidence>
<dbReference type="PROSITE" id="PS51379">
    <property type="entry name" value="4FE4S_FER_2"/>
    <property type="match status" value="2"/>
</dbReference>
<keyword evidence="4" id="KW-0479">Metal-binding</keyword>
<dbReference type="PANTHER" id="PTHR30352">
    <property type="entry name" value="PYRUVATE FORMATE-LYASE-ACTIVATING ENZYME"/>
    <property type="match status" value="1"/>
</dbReference>
<dbReference type="Gene3D" id="3.30.70.20">
    <property type="match status" value="1"/>
</dbReference>
<comment type="caution">
    <text evidence="9">The sequence shown here is derived from an EMBL/GenBank/DDBJ whole genome shotgun (WGS) entry which is preliminary data.</text>
</comment>
<dbReference type="InterPro" id="IPR040074">
    <property type="entry name" value="BssD/PflA/YjjW"/>
</dbReference>
<feature type="domain" description="4Fe-4S ferredoxin-type" evidence="7">
    <location>
        <begin position="75"/>
        <end position="104"/>
    </location>
</feature>
<dbReference type="InterPro" id="IPR017896">
    <property type="entry name" value="4Fe4S_Fe-S-bd"/>
</dbReference>
<evidence type="ECO:0000256" key="4">
    <source>
        <dbReference type="ARBA" id="ARBA00022723"/>
    </source>
</evidence>
<dbReference type="GO" id="GO:0016491">
    <property type="term" value="F:oxidoreductase activity"/>
    <property type="evidence" value="ECO:0007669"/>
    <property type="project" value="InterPro"/>
</dbReference>
<evidence type="ECO:0000256" key="3">
    <source>
        <dbReference type="ARBA" id="ARBA00022691"/>
    </source>
</evidence>
<dbReference type="InterPro" id="IPR012839">
    <property type="entry name" value="Organic_radical_activase"/>
</dbReference>
<dbReference type="GO" id="GO:0051539">
    <property type="term" value="F:4 iron, 4 sulfur cluster binding"/>
    <property type="evidence" value="ECO:0007669"/>
    <property type="project" value="UniProtKB-KW"/>
</dbReference>
<name>A0A8J6QQC2_9BACT</name>
<dbReference type="InterPro" id="IPR007197">
    <property type="entry name" value="rSAM"/>
</dbReference>
<dbReference type="NCBIfam" id="TIGR02494">
    <property type="entry name" value="PFLE_PFLC"/>
    <property type="match status" value="1"/>
</dbReference>
<sequence length="302" mass="33562">MPKPLIFDIKRYAINDGPGIRLAIYFKGCSLRCVWCHNPESIAPQAQKLYTPERCISCGECVKICPQQALEITAQGIRTDSKRCTLCGNCTRVCPTRAMEISGEERSVDELMRIIEREQHLFDQSGGGVTVSGGEPLLYPDYLFELFDRCGERMIHRAIDTAGHVPEKILLAAAERTDLFLFDLKLIDSQRHQRYTGVDNRLILSNLRLLAATGAPIQIRIPLIKGINASDQDLQAFAATILSLPGEKKSVALLPYHAIAVHKYRKLGSPYQEDALQPPEQKDLDRAIDCFSQHGLSASVGG</sequence>
<accession>A0A8J6QQC2</accession>
<dbReference type="SFLD" id="SFLDS00029">
    <property type="entry name" value="Radical_SAM"/>
    <property type="match status" value="1"/>
</dbReference>
<keyword evidence="2" id="KW-0004">4Fe-4S</keyword>
<proteinExistence type="predicted"/>
<comment type="cofactor">
    <cofactor evidence="1">
        <name>[4Fe-4S] cluster</name>
        <dbReference type="ChEBI" id="CHEBI:49883"/>
    </cofactor>
</comment>